<evidence type="ECO:0000256" key="8">
    <source>
        <dbReference type="ARBA" id="ARBA00022842"/>
    </source>
</evidence>
<comment type="cofactor">
    <cofactor evidence="10">
        <name>K(+)</name>
        <dbReference type="ChEBI" id="CHEBI:29103"/>
    </cofactor>
    <text evidence="10">Binds 1 potassium ion per subunit.</text>
</comment>
<evidence type="ECO:0000259" key="15">
    <source>
        <dbReference type="Pfam" id="PF02773"/>
    </source>
</evidence>
<dbReference type="PANTHER" id="PTHR11964">
    <property type="entry name" value="S-ADENOSYLMETHIONINE SYNTHETASE"/>
    <property type="match status" value="1"/>
</dbReference>
<proteinExistence type="inferred from homology"/>
<protein>
    <recommendedName>
        <fullName evidence="10">S-adenosylmethionine synthase</fullName>
        <shortName evidence="10">AdoMet synthase</shortName>
        <ecNumber evidence="10">2.5.1.6</ecNumber>
    </recommendedName>
    <alternativeName>
        <fullName evidence="10">MAT</fullName>
    </alternativeName>
    <alternativeName>
        <fullName evidence="10">Methionine adenosyltransferase</fullName>
    </alternativeName>
</protein>
<feature type="binding site" description="in other chain" evidence="10">
    <location>
        <position position="14"/>
    </location>
    <ligand>
        <name>ATP</name>
        <dbReference type="ChEBI" id="CHEBI:30616"/>
        <note>ligand shared between two neighboring subunits</note>
    </ligand>
</feature>
<dbReference type="NCBIfam" id="TIGR01034">
    <property type="entry name" value="metK"/>
    <property type="match status" value="1"/>
</dbReference>
<dbReference type="GO" id="GO:0004478">
    <property type="term" value="F:methionine adenosyltransferase activity"/>
    <property type="evidence" value="ECO:0007669"/>
    <property type="project" value="UniProtKB-EC"/>
</dbReference>
<feature type="domain" description="S-adenosylmethionine synthetase N-terminal" evidence="13">
    <location>
        <begin position="3"/>
        <end position="100"/>
    </location>
</feature>
<comment type="cofactor">
    <cofactor evidence="10">
        <name>Mg(2+)</name>
        <dbReference type="ChEBI" id="CHEBI:18420"/>
    </cofactor>
    <text evidence="10">Binds 2 divalent ions per subunit.</text>
</comment>
<feature type="domain" description="S-adenosylmethionine synthetase C-terminal" evidence="15">
    <location>
        <begin position="244"/>
        <end position="377"/>
    </location>
</feature>
<dbReference type="Pfam" id="PF00438">
    <property type="entry name" value="S-AdoMet_synt_N"/>
    <property type="match status" value="1"/>
</dbReference>
<evidence type="ECO:0000256" key="1">
    <source>
        <dbReference type="ARBA" id="ARBA00005224"/>
    </source>
</evidence>
<evidence type="ECO:0000256" key="9">
    <source>
        <dbReference type="ARBA" id="ARBA00022958"/>
    </source>
</evidence>
<dbReference type="Gene3D" id="3.30.300.10">
    <property type="match status" value="3"/>
</dbReference>
<dbReference type="RefSeq" id="WP_263051918.1">
    <property type="nucleotide sequence ID" value="NZ_CP106735.1"/>
</dbReference>
<feature type="domain" description="S-adenosylmethionine synthetase central" evidence="14">
    <location>
        <begin position="113"/>
        <end position="242"/>
    </location>
</feature>
<organism evidence="16 17">
    <name type="scientific">Reichenbachiella carrageenanivorans</name>
    <dbReference type="NCBI Taxonomy" id="2979869"/>
    <lineage>
        <taxon>Bacteria</taxon>
        <taxon>Pseudomonadati</taxon>
        <taxon>Bacteroidota</taxon>
        <taxon>Cytophagia</taxon>
        <taxon>Cytophagales</taxon>
        <taxon>Reichenbachiellaceae</taxon>
        <taxon>Reichenbachiella</taxon>
    </lineage>
</organism>
<comment type="catalytic activity">
    <reaction evidence="10">
        <text>L-methionine + ATP + H2O = S-adenosyl-L-methionine + phosphate + diphosphate</text>
        <dbReference type="Rhea" id="RHEA:21080"/>
        <dbReference type="ChEBI" id="CHEBI:15377"/>
        <dbReference type="ChEBI" id="CHEBI:30616"/>
        <dbReference type="ChEBI" id="CHEBI:33019"/>
        <dbReference type="ChEBI" id="CHEBI:43474"/>
        <dbReference type="ChEBI" id="CHEBI:57844"/>
        <dbReference type="ChEBI" id="CHEBI:59789"/>
        <dbReference type="EC" id="2.5.1.6"/>
    </reaction>
</comment>
<feature type="binding site" evidence="10">
    <location>
        <position position="277"/>
    </location>
    <ligand>
        <name>ATP</name>
        <dbReference type="ChEBI" id="CHEBI:30616"/>
        <note>ligand shared between two neighboring subunits</note>
    </ligand>
</feature>
<keyword evidence="3 10" id="KW-0554">One-carbon metabolism</keyword>
<name>A0ABY6D557_9BACT</name>
<dbReference type="PROSITE" id="PS00376">
    <property type="entry name" value="ADOMET_SYNTHASE_1"/>
    <property type="match status" value="1"/>
</dbReference>
<dbReference type="HAMAP" id="MF_00086">
    <property type="entry name" value="S_AdoMet_synth1"/>
    <property type="match status" value="1"/>
</dbReference>
<evidence type="ECO:0000256" key="4">
    <source>
        <dbReference type="ARBA" id="ARBA00022679"/>
    </source>
</evidence>
<comment type="function">
    <text evidence="10">Catalyzes the formation of S-adenosylmethionine (AdoMet) from methionine and ATP. The overall synthetic reaction is composed of two sequential steps, AdoMet formation and the subsequent tripolyphosphate hydrolysis which occurs prior to release of AdoMet from the enzyme.</text>
</comment>
<evidence type="ECO:0000256" key="2">
    <source>
        <dbReference type="ARBA" id="ARBA00009685"/>
    </source>
</evidence>
<dbReference type="PIRSF" id="PIRSF000497">
    <property type="entry name" value="MAT"/>
    <property type="match status" value="1"/>
</dbReference>
<comment type="similarity">
    <text evidence="2 10 12">Belongs to the AdoMet synthase family.</text>
</comment>
<feature type="binding site" description="in other chain" evidence="10">
    <location>
        <position position="55"/>
    </location>
    <ligand>
        <name>L-methionine</name>
        <dbReference type="ChEBI" id="CHEBI:57844"/>
        <note>ligand shared between two neighboring subunits</note>
    </ligand>
</feature>
<evidence type="ECO:0000259" key="14">
    <source>
        <dbReference type="Pfam" id="PF02772"/>
    </source>
</evidence>
<feature type="binding site" description="in other chain" evidence="10">
    <location>
        <begin position="256"/>
        <end position="257"/>
    </location>
    <ligand>
        <name>ATP</name>
        <dbReference type="ChEBI" id="CHEBI:30616"/>
        <note>ligand shared between two neighboring subunits</note>
    </ligand>
</feature>
<reference evidence="16" key="1">
    <citation type="submission" date="2022-10" db="EMBL/GenBank/DDBJ databases">
        <title>Comparative genomics and taxonomic characterization of three novel marine species of genus Reichenbachiella exhibiting antioxidant and polysaccharide degradation activities.</title>
        <authorList>
            <person name="Muhammad N."/>
            <person name="Lee Y.-J."/>
            <person name="Ko J."/>
            <person name="Kim S.-G."/>
        </authorList>
    </citation>
    <scope>NUCLEOTIDE SEQUENCE</scope>
    <source>
        <strain evidence="16">Wsw4-B4</strain>
    </source>
</reference>
<sequence>MPYLFTSESVSEGHPDKVADQISDALLDHFLAFDNQSKVACETLVTTGLTVLSGEVKTESYIDVQTVARDVINRIGYTKGEYQFDGNSCGVISAIHEQSPDINQGVERASEEEQGAGDQGMMFGYATNETENYMPLALQLSHMLLIELAALRRENIAIKYLRPDAKSQVTIEYNDDNKPVRIDAIVVSTQHDDFAEESSMLDKIKSDIVKILIPRVVAKLKPEIQALFNDDIKYHINPTGKFVIGGPHGDTGLTGRKIIVDTYGGKGAHGGGAFSGKDPSKVDRSAAYATRHIAKNLVAAGVADEILVQVSYAIGVAEPMGIFVNTYGTAKVGLNDGEIAKKITEIFDMRPAALIKRLKLMNPIYSETAAYGHMGRTPEVKTVTFSSPAAADISLEVETFTWEKLDYVDQVKQSFGL</sequence>
<feature type="binding site" evidence="10">
    <location>
        <position position="42"/>
    </location>
    <ligand>
        <name>K(+)</name>
        <dbReference type="ChEBI" id="CHEBI:29103"/>
    </ligand>
</feature>
<feature type="binding site" evidence="10">
    <location>
        <position position="273"/>
    </location>
    <ligand>
        <name>ATP</name>
        <dbReference type="ChEBI" id="CHEBI:30616"/>
        <note>ligand shared between two neighboring subunits</note>
    </ligand>
</feature>
<feature type="binding site" evidence="10">
    <location>
        <position position="16"/>
    </location>
    <ligand>
        <name>Mg(2+)</name>
        <dbReference type="ChEBI" id="CHEBI:18420"/>
    </ligand>
</feature>
<feature type="binding site" description="in other chain" evidence="10">
    <location>
        <position position="281"/>
    </location>
    <ligand>
        <name>L-methionine</name>
        <dbReference type="ChEBI" id="CHEBI:57844"/>
        <note>ligand shared between two neighboring subunits</note>
    </ligand>
</feature>
<evidence type="ECO:0000256" key="10">
    <source>
        <dbReference type="HAMAP-Rule" id="MF_00086"/>
    </source>
</evidence>
<keyword evidence="9 10" id="KW-0630">Potassium</keyword>
<keyword evidence="4 10" id="KW-0808">Transferase</keyword>
<evidence type="ECO:0000256" key="5">
    <source>
        <dbReference type="ARBA" id="ARBA00022723"/>
    </source>
</evidence>
<evidence type="ECO:0000313" key="17">
    <source>
        <dbReference type="Proteomes" id="UP001062165"/>
    </source>
</evidence>
<dbReference type="SUPFAM" id="SSF55973">
    <property type="entry name" value="S-adenosylmethionine synthetase"/>
    <property type="match status" value="3"/>
</dbReference>
<evidence type="ECO:0000256" key="12">
    <source>
        <dbReference type="RuleBase" id="RU004462"/>
    </source>
</evidence>
<gene>
    <name evidence="10 16" type="primary">metK</name>
    <name evidence="16" type="ORF">N7E81_03620</name>
</gene>
<dbReference type="EMBL" id="CP106735">
    <property type="protein sequence ID" value="UXX80188.1"/>
    <property type="molecule type" value="Genomic_DNA"/>
</dbReference>
<dbReference type="InterPro" id="IPR022636">
    <property type="entry name" value="S-AdoMet_synthetase_sfam"/>
</dbReference>
<dbReference type="InterPro" id="IPR002133">
    <property type="entry name" value="S-AdoMet_synthetase"/>
</dbReference>
<comment type="pathway">
    <text evidence="1 10">Amino-acid biosynthesis; S-adenosyl-L-methionine biosynthesis; S-adenosyl-L-methionine from L-methionine: step 1/1.</text>
</comment>
<dbReference type="EC" id="2.5.1.6" evidence="10"/>
<evidence type="ECO:0000259" key="13">
    <source>
        <dbReference type="Pfam" id="PF00438"/>
    </source>
</evidence>
<evidence type="ECO:0000256" key="7">
    <source>
        <dbReference type="ARBA" id="ARBA00022840"/>
    </source>
</evidence>
<dbReference type="PROSITE" id="PS00377">
    <property type="entry name" value="ADOMET_SYNTHASE_2"/>
    <property type="match status" value="1"/>
</dbReference>
<feature type="binding site" description="in other chain" evidence="10">
    <location>
        <begin position="164"/>
        <end position="166"/>
    </location>
    <ligand>
        <name>ATP</name>
        <dbReference type="ChEBI" id="CHEBI:30616"/>
        <note>ligand shared between two neighboring subunits</note>
    </ligand>
</feature>
<dbReference type="InterPro" id="IPR022629">
    <property type="entry name" value="S-AdoMet_synt_central"/>
</dbReference>
<evidence type="ECO:0000256" key="11">
    <source>
        <dbReference type="RuleBase" id="RU000542"/>
    </source>
</evidence>
<dbReference type="InterPro" id="IPR022630">
    <property type="entry name" value="S-AdoMet_synt_C"/>
</dbReference>
<dbReference type="InterPro" id="IPR022628">
    <property type="entry name" value="S-AdoMet_synt_N"/>
</dbReference>
<evidence type="ECO:0000313" key="16">
    <source>
        <dbReference type="EMBL" id="UXX80188.1"/>
    </source>
</evidence>
<dbReference type="CDD" id="cd18079">
    <property type="entry name" value="S-AdoMet_synt"/>
    <property type="match status" value="1"/>
</dbReference>
<dbReference type="InterPro" id="IPR022631">
    <property type="entry name" value="ADOMET_SYNTHASE_CS"/>
</dbReference>
<evidence type="ECO:0000256" key="3">
    <source>
        <dbReference type="ARBA" id="ARBA00022563"/>
    </source>
</evidence>
<feature type="binding site" description="in other chain" evidence="10">
    <location>
        <begin position="241"/>
        <end position="242"/>
    </location>
    <ligand>
        <name>ATP</name>
        <dbReference type="ChEBI" id="CHEBI:30616"/>
        <note>ligand shared between two neighboring subunits</note>
    </ligand>
</feature>
<feature type="region of interest" description="Flexible loop" evidence="10">
    <location>
        <begin position="98"/>
        <end position="108"/>
    </location>
</feature>
<dbReference type="Proteomes" id="UP001062165">
    <property type="component" value="Chromosome"/>
</dbReference>
<keyword evidence="8 10" id="KW-0460">Magnesium</keyword>
<dbReference type="Pfam" id="PF02772">
    <property type="entry name" value="S-AdoMet_synt_M"/>
    <property type="match status" value="1"/>
</dbReference>
<keyword evidence="5 10" id="KW-0479">Metal-binding</keyword>
<comment type="subunit">
    <text evidence="10">Homotetramer; dimer of dimers.</text>
</comment>
<feature type="binding site" evidence="10">
    <location>
        <position position="250"/>
    </location>
    <ligand>
        <name>L-methionine</name>
        <dbReference type="ChEBI" id="CHEBI:57844"/>
        <note>ligand shared between two neighboring subunits</note>
    </ligand>
</feature>
<keyword evidence="7 10" id="KW-0067">ATP-binding</keyword>
<comment type="subcellular location">
    <subcellularLocation>
        <location evidence="10 11">Cytoplasm</location>
    </subcellularLocation>
</comment>
<keyword evidence="10" id="KW-0963">Cytoplasm</keyword>
<accession>A0ABY6D557</accession>
<feature type="binding site" evidence="10">
    <location>
        <position position="250"/>
    </location>
    <ligand>
        <name>ATP</name>
        <dbReference type="ChEBI" id="CHEBI:30616"/>
        <note>ligand shared between two neighboring subunits</note>
    </ligand>
</feature>
<dbReference type="Pfam" id="PF02773">
    <property type="entry name" value="S-AdoMet_synt_C"/>
    <property type="match status" value="1"/>
</dbReference>
<keyword evidence="17" id="KW-1185">Reference proteome</keyword>
<keyword evidence="6 10" id="KW-0547">Nucleotide-binding</keyword>
<feature type="binding site" description="in other chain" evidence="10">
    <location>
        <position position="98"/>
    </location>
    <ligand>
        <name>L-methionine</name>
        <dbReference type="ChEBI" id="CHEBI:57844"/>
        <note>ligand shared between two neighboring subunits</note>
    </ligand>
</feature>
<evidence type="ECO:0000256" key="6">
    <source>
        <dbReference type="ARBA" id="ARBA00022741"/>
    </source>
</evidence>